<dbReference type="AlphaFoldDB" id="A0A934WLW6"/>
<keyword evidence="6" id="KW-0677">Repeat</keyword>
<evidence type="ECO:0000256" key="5">
    <source>
        <dbReference type="ARBA" id="ARBA00022679"/>
    </source>
</evidence>
<dbReference type="GO" id="GO:0006493">
    <property type="term" value="P:protein O-linked glycosylation"/>
    <property type="evidence" value="ECO:0007669"/>
    <property type="project" value="InterPro"/>
</dbReference>
<dbReference type="PANTHER" id="PTHR44366">
    <property type="entry name" value="UDP-N-ACETYLGLUCOSAMINE--PEPTIDE N-ACETYLGLUCOSAMINYLTRANSFERASE 110 KDA SUBUNIT"/>
    <property type="match status" value="1"/>
</dbReference>
<dbReference type="Pfam" id="PF13844">
    <property type="entry name" value="Glyco_transf_41"/>
    <property type="match status" value="1"/>
</dbReference>
<sequence length="742" mass="80485">MLDKLVSYWRSRSITAEEPLALYHAGEIEQAERVASDRLARAASDRGALLTRAFLLTDRGRGKDAIAIAQQLLAGNARDAQAWLAIGRAHVVAGRRKPAGEALEAALQRDAGDPAILAEAALLALAEGRQDMAAQHLSRARGKARRLALAHRELAGFLLQRGQVAASERQLQQALAAHPGDAIAHANLGAVRKDLGRSDEAVQSFERALVLQPQLSEAAFNLAMLRIDRREWGAAAALLRDYLAQHPRDAEAHYWLGQALMGDADAAGARAAYEAAVRIDSQHVRARWGAVVAQLPAVAASEHEQAQGLQAFERDLDRLCNWCRTQTRADAWQAVGAQQPLQLAAIEENHAAVLRRYGALCAELMATWAKRAKVPPPAAARTGERLRVGIVSAHGSGPSLAHALLRGWVRHLDRERFELHLFHVGSIANDAMRWAQGHVASLQQGLRDWSACAKAVSDARLDVVIYPEVGRDASTLRLASLRLARVQLAGWGHPLTTGLPTIDGYLSAQAFEPVAAAEHYSETLHALPGLGCAYRPHGTRAEAPPLATWGIAPGDRLLVAPGLAFQYGPSEDALWVEIARRCAPCKLLFLRREDGLAARLEQRLRAAFAAAQVEFDAHVRFVPRLSQAAFSGLLQRTDVILDTVGCSGFDIAMQAVECGTPVVAWEGRFLRGRFASGILRSLQLDEWIADSHAAYADRVVRLCEDAALRERVRQQIVARRGALYDDVASVQALGALLLQLAG</sequence>
<feature type="repeat" description="TPR" evidence="8">
    <location>
        <begin position="182"/>
        <end position="215"/>
    </location>
</feature>
<evidence type="ECO:0000259" key="9">
    <source>
        <dbReference type="Pfam" id="PF13844"/>
    </source>
</evidence>
<accession>A0A934WLW6</accession>
<dbReference type="EMBL" id="JAEPWM010000001">
    <property type="protein sequence ID" value="MBK6005552.1"/>
    <property type="molecule type" value="Genomic_DNA"/>
</dbReference>
<dbReference type="InterPro" id="IPR011990">
    <property type="entry name" value="TPR-like_helical_dom_sf"/>
</dbReference>
<dbReference type="EC" id="2.4.1.255" evidence="3"/>
<dbReference type="SUPFAM" id="SSF53756">
    <property type="entry name" value="UDP-Glycosyltransferase/glycogen phosphorylase"/>
    <property type="match status" value="1"/>
</dbReference>
<reference evidence="10" key="2">
    <citation type="submission" date="2021-01" db="EMBL/GenBank/DDBJ databases">
        <authorList>
            <person name="Kang M."/>
        </authorList>
    </citation>
    <scope>NUCLEOTIDE SEQUENCE</scope>
    <source>
        <strain evidence="10">KACC 17527</strain>
    </source>
</reference>
<comment type="pathway">
    <text evidence="1">Protein modification; protein glycosylation.</text>
</comment>
<dbReference type="PROSITE" id="PS50005">
    <property type="entry name" value="TPR"/>
    <property type="match status" value="1"/>
</dbReference>
<evidence type="ECO:0000313" key="11">
    <source>
        <dbReference type="Proteomes" id="UP000630528"/>
    </source>
</evidence>
<dbReference type="SUPFAM" id="SSF48452">
    <property type="entry name" value="TPR-like"/>
    <property type="match status" value="2"/>
</dbReference>
<keyword evidence="11" id="KW-1185">Reference proteome</keyword>
<dbReference type="InterPro" id="IPR029489">
    <property type="entry name" value="OGT/SEC/SPY_C"/>
</dbReference>
<reference evidence="10" key="1">
    <citation type="journal article" date="2012" name="J. Microbiol. Biotechnol.">
        <title>Ramlibacter ginsenosidimutans sp. nov., with ginsenoside-converting activity.</title>
        <authorList>
            <person name="Wang L."/>
            <person name="An D.S."/>
            <person name="Kim S.G."/>
            <person name="Jin F.X."/>
            <person name="Kim S.C."/>
            <person name="Lee S.T."/>
            <person name="Im W.T."/>
        </authorList>
    </citation>
    <scope>NUCLEOTIDE SEQUENCE</scope>
    <source>
        <strain evidence="10">KACC 17527</strain>
    </source>
</reference>
<dbReference type="PROSITE" id="PS50293">
    <property type="entry name" value="TPR_REGION"/>
    <property type="match status" value="1"/>
</dbReference>
<evidence type="ECO:0000256" key="6">
    <source>
        <dbReference type="ARBA" id="ARBA00022737"/>
    </source>
</evidence>
<evidence type="ECO:0000256" key="1">
    <source>
        <dbReference type="ARBA" id="ARBA00004922"/>
    </source>
</evidence>
<dbReference type="Gene3D" id="1.25.40.10">
    <property type="entry name" value="Tetratricopeptide repeat domain"/>
    <property type="match status" value="1"/>
</dbReference>
<dbReference type="Proteomes" id="UP000630528">
    <property type="component" value="Unassembled WGS sequence"/>
</dbReference>
<dbReference type="PANTHER" id="PTHR44366:SF1">
    <property type="entry name" value="UDP-N-ACETYLGLUCOSAMINE--PEPTIDE N-ACETYLGLUCOSAMINYLTRANSFERASE 110 KDA SUBUNIT"/>
    <property type="match status" value="1"/>
</dbReference>
<evidence type="ECO:0000256" key="4">
    <source>
        <dbReference type="ARBA" id="ARBA00022676"/>
    </source>
</evidence>
<protein>
    <recommendedName>
        <fullName evidence="3">protein O-GlcNAc transferase</fullName>
        <ecNumber evidence="3">2.4.1.255</ecNumber>
    </recommendedName>
</protein>
<keyword evidence="5" id="KW-0808">Transferase</keyword>
<comment type="caution">
    <text evidence="10">The sequence shown here is derived from an EMBL/GenBank/DDBJ whole genome shotgun (WGS) entry which is preliminary data.</text>
</comment>
<dbReference type="SMART" id="SM00028">
    <property type="entry name" value="TPR"/>
    <property type="match status" value="5"/>
</dbReference>
<dbReference type="GO" id="GO:0097363">
    <property type="term" value="F:protein O-acetylglucosaminyltransferase activity"/>
    <property type="evidence" value="ECO:0007669"/>
    <property type="project" value="UniProtKB-EC"/>
</dbReference>
<dbReference type="InterPro" id="IPR037919">
    <property type="entry name" value="OGT"/>
</dbReference>
<organism evidence="10 11">
    <name type="scientific">Ramlibacter ginsenosidimutans</name>
    <dbReference type="NCBI Taxonomy" id="502333"/>
    <lineage>
        <taxon>Bacteria</taxon>
        <taxon>Pseudomonadati</taxon>
        <taxon>Pseudomonadota</taxon>
        <taxon>Betaproteobacteria</taxon>
        <taxon>Burkholderiales</taxon>
        <taxon>Comamonadaceae</taxon>
        <taxon>Ramlibacter</taxon>
    </lineage>
</organism>
<dbReference type="Gene3D" id="3.40.50.2000">
    <property type="entry name" value="Glycogen Phosphorylase B"/>
    <property type="match status" value="1"/>
</dbReference>
<evidence type="ECO:0000256" key="2">
    <source>
        <dbReference type="ARBA" id="ARBA00005386"/>
    </source>
</evidence>
<evidence type="ECO:0000256" key="3">
    <source>
        <dbReference type="ARBA" id="ARBA00011970"/>
    </source>
</evidence>
<name>A0A934WLW6_9BURK</name>
<keyword evidence="7 8" id="KW-0802">TPR repeat</keyword>
<evidence type="ECO:0000313" key="10">
    <source>
        <dbReference type="EMBL" id="MBK6005552.1"/>
    </source>
</evidence>
<proteinExistence type="inferred from homology"/>
<dbReference type="Pfam" id="PF13432">
    <property type="entry name" value="TPR_16"/>
    <property type="match status" value="3"/>
</dbReference>
<dbReference type="Gene3D" id="3.40.50.11380">
    <property type="match status" value="1"/>
</dbReference>
<keyword evidence="4" id="KW-0328">Glycosyltransferase</keyword>
<gene>
    <name evidence="10" type="ORF">JJB11_05560</name>
</gene>
<dbReference type="InterPro" id="IPR019734">
    <property type="entry name" value="TPR_rpt"/>
</dbReference>
<evidence type="ECO:0000256" key="8">
    <source>
        <dbReference type="PROSITE-ProRule" id="PRU00339"/>
    </source>
</evidence>
<evidence type="ECO:0000256" key="7">
    <source>
        <dbReference type="ARBA" id="ARBA00022803"/>
    </source>
</evidence>
<feature type="domain" description="O-GlcNAc transferase C-terminal" evidence="9">
    <location>
        <begin position="570"/>
        <end position="720"/>
    </location>
</feature>
<dbReference type="RefSeq" id="WP_201166880.1">
    <property type="nucleotide sequence ID" value="NZ_JAEPWM010000001.1"/>
</dbReference>
<comment type="similarity">
    <text evidence="2">Belongs to the glycosyltransferase 41 family. O-GlcNAc transferase subfamily.</text>
</comment>